<sequence length="463" mass="50692">MSLNMFIGSVRTQSQSMNDFCNATIQGMEQAIRSIDAFASDVILQGATYDSAKAFLMQTYRPLAQGIIYLCEELIRQNNAFPTDFQAEVASVDVIEYDILNQIKEIDRSISAMESIDEMLPGISAMLNVYYAMRRELENKLERLYNFNSASSGNYNTAIALAENIAKGLAEVQHKGFHATSGTFSVNGMNMEWASSIKEMIANKAIQEKKHITEEESEESVNQNVESSEKESLLGMTGFNWMAPIDGPGNSFGTFTGAAAVADVAYRVRNGYMVRYEFDRKNKRILVRDSYEAVKGHKKVNGRPRDYKIYYVDDIEKKIKNKTASPKLKEIDAKISASSAGKAAFLNKLGWASVAIDSYTDTSENLQNNASTDKIAGDIIGNVVVGGGTTALAAVGTVLVLPVSMPVLAVAGVGFVASLGLTYFTEGIKWDTDFDGDGEDDTIKDMVKAGAKQAWTTVAGWFD</sequence>
<accession>A0A917AKW3</accession>
<keyword evidence="2" id="KW-1133">Transmembrane helix</keyword>
<organism evidence="4 5">
    <name type="scientific">Priestia taiwanensis</name>
    <dbReference type="NCBI Taxonomy" id="1347902"/>
    <lineage>
        <taxon>Bacteria</taxon>
        <taxon>Bacillati</taxon>
        <taxon>Bacillota</taxon>
        <taxon>Bacilli</taxon>
        <taxon>Bacillales</taxon>
        <taxon>Bacillaceae</taxon>
        <taxon>Priestia</taxon>
    </lineage>
</organism>
<evidence type="ECO:0000259" key="3">
    <source>
        <dbReference type="PROSITE" id="PS51756"/>
    </source>
</evidence>
<dbReference type="InterPro" id="IPR006829">
    <property type="entry name" value="LXG_dom"/>
</dbReference>
<comment type="caution">
    <text evidence="4">The sequence shown here is derived from an EMBL/GenBank/DDBJ whole genome shotgun (WGS) entry which is preliminary data.</text>
</comment>
<comment type="similarity">
    <text evidence="1">In the N-terminal section; belongs to the LXG family.</text>
</comment>
<dbReference type="InterPro" id="IPR051768">
    <property type="entry name" value="Bact_secretion_toxin"/>
</dbReference>
<evidence type="ECO:0000256" key="2">
    <source>
        <dbReference type="SAM" id="Phobius"/>
    </source>
</evidence>
<dbReference type="RefSeq" id="WP_188387082.1">
    <property type="nucleotide sequence ID" value="NZ_BMFK01000001.1"/>
</dbReference>
<evidence type="ECO:0000313" key="5">
    <source>
        <dbReference type="Proteomes" id="UP000605259"/>
    </source>
</evidence>
<reference evidence="4" key="1">
    <citation type="journal article" date="2014" name="Int. J. Syst. Evol. Microbiol.">
        <title>Complete genome sequence of Corynebacterium casei LMG S-19264T (=DSM 44701T), isolated from a smear-ripened cheese.</title>
        <authorList>
            <consortium name="US DOE Joint Genome Institute (JGI-PGF)"/>
            <person name="Walter F."/>
            <person name="Albersmeier A."/>
            <person name="Kalinowski J."/>
            <person name="Ruckert C."/>
        </authorList>
    </citation>
    <scope>NUCLEOTIDE SEQUENCE</scope>
    <source>
        <strain evidence="4">CGMCC 1.12698</strain>
    </source>
</reference>
<feature type="domain" description="LXG" evidence="3">
    <location>
        <begin position="1"/>
        <end position="214"/>
    </location>
</feature>
<keyword evidence="2" id="KW-0812">Transmembrane</keyword>
<protein>
    <recommendedName>
        <fullName evidence="3">LXG domain-containing protein</fullName>
    </recommendedName>
</protein>
<reference evidence="4" key="2">
    <citation type="submission" date="2020-09" db="EMBL/GenBank/DDBJ databases">
        <authorList>
            <person name="Sun Q."/>
            <person name="Zhou Y."/>
        </authorList>
    </citation>
    <scope>NUCLEOTIDE SEQUENCE</scope>
    <source>
        <strain evidence="4">CGMCC 1.12698</strain>
    </source>
</reference>
<dbReference type="Pfam" id="PF04740">
    <property type="entry name" value="LXG"/>
    <property type="match status" value="1"/>
</dbReference>
<evidence type="ECO:0000313" key="4">
    <source>
        <dbReference type="EMBL" id="GGE59630.1"/>
    </source>
</evidence>
<dbReference type="PROSITE" id="PS51756">
    <property type="entry name" value="LXG"/>
    <property type="match status" value="1"/>
</dbReference>
<dbReference type="PANTHER" id="PTHR34976">
    <property type="entry name" value="RIBONUCLEASE YQCG-RELATED"/>
    <property type="match status" value="1"/>
</dbReference>
<feature type="transmembrane region" description="Helical" evidence="2">
    <location>
        <begin position="407"/>
        <end position="424"/>
    </location>
</feature>
<gene>
    <name evidence="4" type="ORF">GCM10007140_07430</name>
</gene>
<feature type="transmembrane region" description="Helical" evidence="2">
    <location>
        <begin position="379"/>
        <end position="401"/>
    </location>
</feature>
<dbReference type="PANTHER" id="PTHR34976:SF1">
    <property type="entry name" value="TOXIN BC_0920"/>
    <property type="match status" value="1"/>
</dbReference>
<proteinExistence type="inferred from homology"/>
<name>A0A917AKW3_9BACI</name>
<evidence type="ECO:0000256" key="1">
    <source>
        <dbReference type="ARBA" id="ARBA00034117"/>
    </source>
</evidence>
<dbReference type="Proteomes" id="UP000605259">
    <property type="component" value="Unassembled WGS sequence"/>
</dbReference>
<keyword evidence="2" id="KW-0472">Membrane</keyword>
<dbReference type="EMBL" id="BMFK01000001">
    <property type="protein sequence ID" value="GGE59630.1"/>
    <property type="molecule type" value="Genomic_DNA"/>
</dbReference>
<keyword evidence="5" id="KW-1185">Reference proteome</keyword>
<dbReference type="AlphaFoldDB" id="A0A917AKW3"/>